<evidence type="ECO:0000313" key="1">
    <source>
        <dbReference type="EMBL" id="KNA61771.1"/>
    </source>
</evidence>
<accession>A0A0K9UZJ6</accession>
<comment type="caution">
    <text evidence="1">The sequence shown here is derived from an EMBL/GenBank/DDBJ whole genome shotgun (WGS) entry which is preliminary data.</text>
</comment>
<dbReference type="EMBL" id="AAUT02000001">
    <property type="protein sequence ID" value="KNA61771.1"/>
    <property type="molecule type" value="Genomic_DNA"/>
</dbReference>
<proteinExistence type="predicted"/>
<gene>
    <name evidence="1" type="ORF">VC274080_022892</name>
</gene>
<protein>
    <submittedName>
        <fullName evidence="1">Uncharacterized protein</fullName>
    </submittedName>
</protein>
<dbReference type="Proteomes" id="UP000003017">
    <property type="component" value="Unassembled WGS sequence"/>
</dbReference>
<organism evidence="1 2">
    <name type="scientific">Vibrio cholerae 2740-80</name>
    <dbReference type="NCBI Taxonomy" id="412614"/>
    <lineage>
        <taxon>Bacteria</taxon>
        <taxon>Pseudomonadati</taxon>
        <taxon>Pseudomonadota</taxon>
        <taxon>Gammaproteobacteria</taxon>
        <taxon>Vibrionales</taxon>
        <taxon>Vibrionaceae</taxon>
        <taxon>Vibrio</taxon>
    </lineage>
</organism>
<reference evidence="1 2" key="2">
    <citation type="submission" date="2010-08" db="EMBL/GenBank/DDBJ databases">
        <title>The Genome Sequence of Vibrio cholerae strain 2740-80.</title>
        <authorList>
            <consortium name="The Broad Institute Genome Sequencing Platform"/>
            <person name="Colwell R."/>
            <person name="Young S.K."/>
            <person name="Zeng Q."/>
            <person name="Alvarado L."/>
            <person name="Berlin A."/>
            <person name="Chapman S."/>
            <person name="Chen Z."/>
            <person name="Freedman E."/>
            <person name="Gellesch M."/>
            <person name="Goldberg J."/>
            <person name="Griggs A."/>
            <person name="Gujja S."/>
            <person name="Heilman E."/>
            <person name="Heiman D."/>
            <person name="Howarth C."/>
            <person name="Larson L."/>
            <person name="Mehta T."/>
            <person name="Neiman D.N."/>
            <person name="Park D."/>
            <person name="Pearson M."/>
            <person name="Roberts A."/>
            <person name="Saif S."/>
            <person name="Shenoy N."/>
            <person name="Sisk P."/>
            <person name="Stolte C."/>
            <person name="Sykes S."/>
            <person name="White J."/>
            <person name="Yandava C."/>
            <person name="Borodovsky M."/>
            <person name="Heidelberg J."/>
            <person name="Haas B."/>
            <person name="Nusbaum C."/>
            <person name="Birren B."/>
        </authorList>
    </citation>
    <scope>NUCLEOTIDE SEQUENCE [LARGE SCALE GENOMIC DNA]</scope>
    <source>
        <strain evidence="1 2">2740-80</strain>
    </source>
</reference>
<dbReference type="AlphaFoldDB" id="A0A0K9UZJ6"/>
<sequence length="45" mass="5179">MHSRLQESCEQAQLKQCKLCLLSMKKGPEGPFLFDVIYYSTLAQD</sequence>
<name>A0A0K9UZJ6_VIBCL</name>
<reference evidence="1 2" key="1">
    <citation type="submission" date="2007-01" db="EMBL/GenBank/DDBJ databases">
        <authorList>
            <person name="Kobayashi T."/>
            <person name="Suzuki M."/>
            <person name="Inoue H."/>
            <person name="Itai R.N."/>
            <person name="Takahashi M."/>
            <person name="Nakanishi H."/>
            <person name="Mori S."/>
            <person name="Nishizawa N.K."/>
        </authorList>
    </citation>
    <scope>NUCLEOTIDE SEQUENCE [LARGE SCALE GENOMIC DNA]</scope>
    <source>
        <strain evidence="1 2">2740-80</strain>
    </source>
</reference>
<evidence type="ECO:0000313" key="2">
    <source>
        <dbReference type="Proteomes" id="UP000003017"/>
    </source>
</evidence>